<comment type="caution">
    <text evidence="11">The sequence shown here is derived from an EMBL/GenBank/DDBJ whole genome shotgun (WGS) entry which is preliminary data.</text>
</comment>
<dbReference type="PANTHER" id="PTHR13285">
    <property type="entry name" value="ACYLTRANSFERASE"/>
    <property type="match status" value="1"/>
</dbReference>
<evidence type="ECO:0000256" key="7">
    <source>
        <dbReference type="ARBA" id="ARBA00023136"/>
    </source>
</evidence>
<dbReference type="PIRSF" id="PIRSF500217">
    <property type="entry name" value="AlgI"/>
    <property type="match status" value="1"/>
</dbReference>
<keyword evidence="5 10" id="KW-0812">Transmembrane</keyword>
<sequence length="552" mass="63982">MDFLTNFFSFDEKSPLNFVRIDFWIFFAIVYTVFAFIYPRKRLRNLFLLFASIYFYYKASGLFILLLLFSTITDFLLGNYIYQQTQQHKRKIAVTVSVIINLSVLAYFKYAYFFTDTYNALFNGNHQVFNYLAYWANGFDSQGYFRADTIILPVGISFYTFQTISYTVDIYRRKTAPLKSILDFGFYVSFFPQLVAGPIVRAENFVPQIIKKTEVTTKAFNKGTFMILKGLIKKMIFADFIAMHFLDQVFDNPAMFSGFSNVMALIGYSLQIYGDFAGYTDIAIGLALLMGFELPINFNSPYKAINCGDFWKRWHISLSTWLKDYLYIPLGGNRSSSVGTVIISLIFIVGVVIAANNLYFTLLVGLILIVVSGLMYISRSIERHVVTNINIMLTMLIGGLWHGASWKFVIWGGLNGVGILVYKYWRKISPYEKSSHWLATAWKILFTFAFITFTRIFFRGKDMESIAQWFDQVNNNMGWDSAWKVLVHYQDVFFVMLIGYIAHWLPQRWKDEVEHIFSESHLAVKGAIAIVVVIICYQAYSADLHPFIYFQF</sequence>
<feature type="transmembrane region" description="Helical" evidence="10">
    <location>
        <begin position="408"/>
        <end position="425"/>
    </location>
</feature>
<keyword evidence="12" id="KW-1185">Reference proteome</keyword>
<dbReference type="GO" id="GO:0042121">
    <property type="term" value="P:alginic acid biosynthetic process"/>
    <property type="evidence" value="ECO:0007669"/>
    <property type="project" value="InterPro"/>
</dbReference>
<evidence type="ECO:0000256" key="8">
    <source>
        <dbReference type="ARBA" id="ARBA00023315"/>
    </source>
</evidence>
<gene>
    <name evidence="11" type="ORF">RCZ01_04530</name>
</gene>
<feature type="transmembrane region" description="Helical" evidence="10">
    <location>
        <begin position="92"/>
        <end position="113"/>
    </location>
</feature>
<evidence type="ECO:0000313" key="12">
    <source>
        <dbReference type="Proteomes" id="UP000398217"/>
    </source>
</evidence>
<evidence type="ECO:0000256" key="9">
    <source>
        <dbReference type="PIRNR" id="PIRNR016636"/>
    </source>
</evidence>
<keyword evidence="8 9" id="KW-0012">Acyltransferase</keyword>
<organism evidence="11 12">
    <name type="scientific">Capnocytophaga felis</name>
    <dbReference type="NCBI Taxonomy" id="2267611"/>
    <lineage>
        <taxon>Bacteria</taxon>
        <taxon>Pseudomonadati</taxon>
        <taxon>Bacteroidota</taxon>
        <taxon>Flavobacteriia</taxon>
        <taxon>Flavobacteriales</taxon>
        <taxon>Flavobacteriaceae</taxon>
        <taxon>Capnocytophaga</taxon>
    </lineage>
</organism>
<dbReference type="RefSeq" id="WP_155283847.1">
    <property type="nucleotide sequence ID" value="NZ_BLBC01000005.1"/>
</dbReference>
<comment type="similarity">
    <text evidence="2 9">Belongs to the membrane-bound acyltransferase family.</text>
</comment>
<dbReference type="EMBL" id="BLBC01000005">
    <property type="protein sequence ID" value="GET45151.1"/>
    <property type="molecule type" value="Genomic_DNA"/>
</dbReference>
<feature type="transmembrane region" description="Helical" evidence="10">
    <location>
        <begin position="336"/>
        <end position="353"/>
    </location>
</feature>
<evidence type="ECO:0000256" key="1">
    <source>
        <dbReference type="ARBA" id="ARBA00004651"/>
    </source>
</evidence>
<accession>A0A5M4B6A9</accession>
<dbReference type="Proteomes" id="UP000398217">
    <property type="component" value="Unassembled WGS sequence"/>
</dbReference>
<keyword evidence="3 9" id="KW-1003">Cell membrane</keyword>
<dbReference type="PIRSF" id="PIRSF016636">
    <property type="entry name" value="AlgI_DltB"/>
    <property type="match status" value="1"/>
</dbReference>
<evidence type="ECO:0000256" key="5">
    <source>
        <dbReference type="ARBA" id="ARBA00022692"/>
    </source>
</evidence>
<evidence type="ECO:0000256" key="10">
    <source>
        <dbReference type="SAM" id="Phobius"/>
    </source>
</evidence>
<dbReference type="Pfam" id="PF03062">
    <property type="entry name" value="MBOAT"/>
    <property type="match status" value="1"/>
</dbReference>
<dbReference type="InterPro" id="IPR051085">
    <property type="entry name" value="MB_O-acyltransferase"/>
</dbReference>
<reference evidence="12" key="1">
    <citation type="journal article" date="2020" name="Int. J. Syst. Evol. Microbiol.">
        <title>Capnocytophaga felis sp. nov. isolated from the feline oral cavity.</title>
        <authorList>
            <person name="Suzuki M."/>
            <person name="Umeda K."/>
            <person name="Kimura M."/>
            <person name="Imaoka K."/>
            <person name="Morikawa S."/>
            <person name="Maeda K."/>
        </authorList>
    </citation>
    <scope>NUCLEOTIDE SEQUENCE [LARGE SCALE GENOMIC DNA]</scope>
    <source>
        <strain evidence="12">KC07070</strain>
    </source>
</reference>
<dbReference type="GO" id="GO:0005886">
    <property type="term" value="C:plasma membrane"/>
    <property type="evidence" value="ECO:0007669"/>
    <property type="project" value="UniProtKB-SubCell"/>
</dbReference>
<dbReference type="AlphaFoldDB" id="A0A5M4B6A9"/>
<keyword evidence="4 9" id="KW-0808">Transferase</keyword>
<dbReference type="InterPro" id="IPR028362">
    <property type="entry name" value="AlgI"/>
</dbReference>
<dbReference type="GO" id="GO:0016746">
    <property type="term" value="F:acyltransferase activity"/>
    <property type="evidence" value="ECO:0007669"/>
    <property type="project" value="UniProtKB-KW"/>
</dbReference>
<evidence type="ECO:0000256" key="3">
    <source>
        <dbReference type="ARBA" id="ARBA00022475"/>
    </source>
</evidence>
<comment type="subcellular location">
    <subcellularLocation>
        <location evidence="1">Cell membrane</location>
        <topology evidence="1">Multi-pass membrane protein</topology>
    </subcellularLocation>
</comment>
<evidence type="ECO:0000313" key="11">
    <source>
        <dbReference type="EMBL" id="GET45151.1"/>
    </source>
</evidence>
<dbReference type="PANTHER" id="PTHR13285:SF23">
    <property type="entry name" value="TEICHOIC ACID D-ALANYLTRANSFERASE"/>
    <property type="match status" value="1"/>
</dbReference>
<keyword evidence="7 9" id="KW-0472">Membrane</keyword>
<proteinExistence type="inferred from homology"/>
<evidence type="ECO:0000256" key="6">
    <source>
        <dbReference type="ARBA" id="ARBA00022989"/>
    </source>
</evidence>
<evidence type="ECO:0000256" key="4">
    <source>
        <dbReference type="ARBA" id="ARBA00022679"/>
    </source>
</evidence>
<feature type="transmembrane region" description="Helical" evidence="10">
    <location>
        <begin position="522"/>
        <end position="540"/>
    </location>
</feature>
<protein>
    <submittedName>
        <fullName evidence="11">Alginate O-acetyltransferase</fullName>
    </submittedName>
</protein>
<feature type="transmembrane region" description="Helical" evidence="10">
    <location>
        <begin position="359"/>
        <end position="378"/>
    </location>
</feature>
<keyword evidence="6 10" id="KW-1133">Transmembrane helix</keyword>
<feature type="transmembrane region" description="Helical" evidence="10">
    <location>
        <begin position="485"/>
        <end position="502"/>
    </location>
</feature>
<feature type="transmembrane region" description="Helical" evidence="10">
    <location>
        <begin position="437"/>
        <end position="458"/>
    </location>
</feature>
<name>A0A5M4B6A9_9FLAO</name>
<dbReference type="InterPro" id="IPR024194">
    <property type="entry name" value="Ac/AlaTfrase_AlgI/DltB"/>
</dbReference>
<dbReference type="InterPro" id="IPR004299">
    <property type="entry name" value="MBOAT_fam"/>
</dbReference>
<feature type="transmembrane region" description="Helical" evidence="10">
    <location>
        <begin position="21"/>
        <end position="39"/>
    </location>
</feature>
<dbReference type="OrthoDB" id="9805788at2"/>
<evidence type="ECO:0000256" key="2">
    <source>
        <dbReference type="ARBA" id="ARBA00010323"/>
    </source>
</evidence>